<sequence length="103" mass="11512">MSHPAYAVVRRLLDGCRTWMKSSGAYLNTVLGPPTYADATTVAKSFATAVPERMVWGSDWPHRGEKHMPDDARLLDLLAEWVPDEHARTQVLVDNPATLYGFN</sequence>
<evidence type="ECO:0000313" key="3">
    <source>
        <dbReference type="Proteomes" id="UP001223420"/>
    </source>
</evidence>
<dbReference type="InterPro" id="IPR052358">
    <property type="entry name" value="Aro_Compnd_Degr_Hydrolases"/>
</dbReference>
<dbReference type="PANTHER" id="PTHR35563">
    <property type="entry name" value="BARREL METAL-DEPENDENT HYDROLASE, PUTATIVE (AFU_ORTHOLOGUE AFUA_1G16240)-RELATED"/>
    <property type="match status" value="1"/>
</dbReference>
<dbReference type="Pfam" id="PF04909">
    <property type="entry name" value="Amidohydro_2"/>
    <property type="match status" value="1"/>
</dbReference>
<organism evidence="2 3">
    <name type="scientific">Methylobacterium brachiatum</name>
    <dbReference type="NCBI Taxonomy" id="269660"/>
    <lineage>
        <taxon>Bacteria</taxon>
        <taxon>Pseudomonadati</taxon>
        <taxon>Pseudomonadota</taxon>
        <taxon>Alphaproteobacteria</taxon>
        <taxon>Hyphomicrobiales</taxon>
        <taxon>Methylobacteriaceae</taxon>
        <taxon>Methylobacterium</taxon>
    </lineage>
</organism>
<evidence type="ECO:0000313" key="2">
    <source>
        <dbReference type="EMBL" id="MDQ0546765.1"/>
    </source>
</evidence>
<proteinExistence type="predicted"/>
<comment type="caution">
    <text evidence="2">The sequence shown here is derived from an EMBL/GenBank/DDBJ whole genome shotgun (WGS) entry which is preliminary data.</text>
</comment>
<dbReference type="SUPFAM" id="SSF51556">
    <property type="entry name" value="Metallo-dependent hydrolases"/>
    <property type="match status" value="1"/>
</dbReference>
<dbReference type="GO" id="GO:0016787">
    <property type="term" value="F:hydrolase activity"/>
    <property type="evidence" value="ECO:0007669"/>
    <property type="project" value="UniProtKB-KW"/>
</dbReference>
<evidence type="ECO:0000259" key="1">
    <source>
        <dbReference type="Pfam" id="PF04909"/>
    </source>
</evidence>
<dbReference type="Proteomes" id="UP001223420">
    <property type="component" value="Unassembled WGS sequence"/>
</dbReference>
<protein>
    <submittedName>
        <fullName evidence="2">TIM-barrel fold metal-dependent hydrolase</fullName>
    </submittedName>
</protein>
<name>A0AAJ1WZY5_9HYPH</name>
<dbReference type="Gene3D" id="3.20.20.140">
    <property type="entry name" value="Metal-dependent hydrolases"/>
    <property type="match status" value="1"/>
</dbReference>
<dbReference type="InterPro" id="IPR032466">
    <property type="entry name" value="Metal_Hydrolase"/>
</dbReference>
<dbReference type="PANTHER" id="PTHR35563:SF2">
    <property type="entry name" value="BARREL METAL-DEPENDENT HYDROLASE, PUTATIVE (AFU_ORTHOLOGUE AFUA_1G16240)-RELATED"/>
    <property type="match status" value="1"/>
</dbReference>
<gene>
    <name evidence="2" type="ORF">QO001_005717</name>
</gene>
<accession>A0AAJ1WZY5</accession>
<dbReference type="AlphaFoldDB" id="A0AAJ1WZY5"/>
<keyword evidence="2" id="KW-0378">Hydrolase</keyword>
<reference evidence="2" key="1">
    <citation type="submission" date="2023-07" db="EMBL/GenBank/DDBJ databases">
        <title>Genomic Encyclopedia of Type Strains, Phase IV (KMG-IV): sequencing the most valuable type-strain genomes for metagenomic binning, comparative biology and taxonomic classification.</title>
        <authorList>
            <person name="Goeker M."/>
        </authorList>
    </citation>
    <scope>NUCLEOTIDE SEQUENCE</scope>
    <source>
        <strain evidence="2">DSM 19569</strain>
    </source>
</reference>
<feature type="domain" description="Amidohydrolase-related" evidence="1">
    <location>
        <begin position="3"/>
        <end position="102"/>
    </location>
</feature>
<dbReference type="InterPro" id="IPR006680">
    <property type="entry name" value="Amidohydro-rel"/>
</dbReference>
<dbReference type="EMBL" id="JAUSWL010000017">
    <property type="protein sequence ID" value="MDQ0546765.1"/>
    <property type="molecule type" value="Genomic_DNA"/>
</dbReference>